<dbReference type="Pfam" id="PF16114">
    <property type="entry name" value="Citrate_bind"/>
    <property type="match status" value="1"/>
</dbReference>
<accession>A0A8S2XW00</accession>
<dbReference type="Proteomes" id="UP000682733">
    <property type="component" value="Unassembled WGS sequence"/>
</dbReference>
<dbReference type="GO" id="GO:0003878">
    <property type="term" value="F:ATP citrate synthase activity"/>
    <property type="evidence" value="ECO:0007669"/>
    <property type="project" value="UniProtKB-EC"/>
</dbReference>
<dbReference type="Gene3D" id="3.40.50.261">
    <property type="entry name" value="Succinyl-CoA synthetase domains"/>
    <property type="match status" value="1"/>
</dbReference>
<dbReference type="AlphaFoldDB" id="A0A8S2XW00"/>
<name>A0A8S2XW00_9BILA</name>
<dbReference type="InterPro" id="IPR032263">
    <property type="entry name" value="Citrate-bd"/>
</dbReference>
<reference evidence="3" key="1">
    <citation type="submission" date="2021-02" db="EMBL/GenBank/DDBJ databases">
        <authorList>
            <person name="Nowell W R."/>
        </authorList>
    </citation>
    <scope>NUCLEOTIDE SEQUENCE</scope>
</reference>
<feature type="non-terminal residue" evidence="3">
    <location>
        <position position="109"/>
    </location>
</feature>
<proteinExistence type="predicted"/>
<dbReference type="GO" id="GO:0005524">
    <property type="term" value="F:ATP binding"/>
    <property type="evidence" value="ECO:0007669"/>
    <property type="project" value="UniProtKB-KW"/>
</dbReference>
<evidence type="ECO:0000313" key="4">
    <source>
        <dbReference type="Proteomes" id="UP000682733"/>
    </source>
</evidence>
<organism evidence="3 4">
    <name type="scientific">Didymodactylos carnosus</name>
    <dbReference type="NCBI Taxonomy" id="1234261"/>
    <lineage>
        <taxon>Eukaryota</taxon>
        <taxon>Metazoa</taxon>
        <taxon>Spiralia</taxon>
        <taxon>Gnathifera</taxon>
        <taxon>Rotifera</taxon>
        <taxon>Eurotatoria</taxon>
        <taxon>Bdelloidea</taxon>
        <taxon>Philodinida</taxon>
        <taxon>Philodinidae</taxon>
        <taxon>Didymodactylos</taxon>
    </lineage>
</organism>
<sequence length="109" mass="12150">HLSTFITKLFEIYMELHFTYLEINPLVVTADNIYILDLASRLDQTADYLCASKWGKIEFPPPFGRDAYAEEAYIAELDAKSGASLKLTVLNPKGRVWTMVAGGGASVIY</sequence>
<dbReference type="Gene3D" id="3.30.470.110">
    <property type="match status" value="1"/>
</dbReference>
<protein>
    <recommendedName>
        <fullName evidence="1">ATP-citrate synthase citrate-binding domain-containing protein</fullName>
    </recommendedName>
</protein>
<dbReference type="GO" id="GO:0006629">
    <property type="term" value="P:lipid metabolic process"/>
    <property type="evidence" value="ECO:0007669"/>
    <property type="project" value="UniProtKB-KW"/>
</dbReference>
<dbReference type="Proteomes" id="UP000677228">
    <property type="component" value="Unassembled WGS sequence"/>
</dbReference>
<gene>
    <name evidence="2" type="ORF">OVA965_LOCUS45391</name>
    <name evidence="3" type="ORF">TMI583_LOCUS48851</name>
</gene>
<feature type="domain" description="ATP-citrate synthase citrate-binding" evidence="1">
    <location>
        <begin position="65"/>
        <end position="109"/>
    </location>
</feature>
<evidence type="ECO:0000313" key="3">
    <source>
        <dbReference type="EMBL" id="CAF4524657.1"/>
    </source>
</evidence>
<evidence type="ECO:0000259" key="1">
    <source>
        <dbReference type="Pfam" id="PF16114"/>
    </source>
</evidence>
<evidence type="ECO:0000313" key="2">
    <source>
        <dbReference type="EMBL" id="CAF1663251.1"/>
    </source>
</evidence>
<comment type="caution">
    <text evidence="3">The sequence shown here is derived from an EMBL/GenBank/DDBJ whole genome shotgun (WGS) entry which is preliminary data.</text>
</comment>
<dbReference type="SUPFAM" id="SSF56059">
    <property type="entry name" value="Glutathione synthetase ATP-binding domain-like"/>
    <property type="match status" value="1"/>
</dbReference>
<dbReference type="GO" id="GO:0005737">
    <property type="term" value="C:cytoplasm"/>
    <property type="evidence" value="ECO:0007669"/>
    <property type="project" value="UniProtKB-SubCell"/>
</dbReference>
<feature type="non-terminal residue" evidence="3">
    <location>
        <position position="1"/>
    </location>
</feature>
<dbReference type="EMBL" id="CAJNOK010071100">
    <property type="protein sequence ID" value="CAF1663251.1"/>
    <property type="molecule type" value="Genomic_DNA"/>
</dbReference>
<dbReference type="EMBL" id="CAJOBA010102303">
    <property type="protein sequence ID" value="CAF4524657.1"/>
    <property type="molecule type" value="Genomic_DNA"/>
</dbReference>
<dbReference type="InterPro" id="IPR016102">
    <property type="entry name" value="Succinyl-CoA_synth-like"/>
</dbReference>